<reference evidence="4" key="2">
    <citation type="submission" date="2016-01" db="EMBL/GenBank/DDBJ databases">
        <title>Six Aerococcus type strain genome sequencing and assembly using PacBio and Illumina Hiseq.</title>
        <authorList>
            <person name="Carkaci D."/>
            <person name="Dargis R."/>
            <person name="Nielsen X.C."/>
            <person name="Skovgaard O."/>
            <person name="Fuursted K."/>
            <person name="Christensen J.J."/>
        </authorList>
    </citation>
    <scope>NUCLEOTIDE SEQUENCE [LARGE SCALE GENOMIC DNA]</scope>
    <source>
        <strain evidence="4">CCUG42038B</strain>
    </source>
</reference>
<evidence type="ECO:0000256" key="1">
    <source>
        <dbReference type="SAM" id="MobiDB-lite"/>
    </source>
</evidence>
<accession>A0A120IAV2</accession>
<feature type="compositionally biased region" description="Polar residues" evidence="1">
    <location>
        <begin position="103"/>
        <end position="126"/>
    </location>
</feature>
<feature type="compositionally biased region" description="Low complexity" evidence="1">
    <location>
        <begin position="36"/>
        <end position="50"/>
    </location>
</feature>
<proteinExistence type="predicted"/>
<dbReference type="PROSITE" id="PS51257">
    <property type="entry name" value="PROKAR_LIPOPROTEIN"/>
    <property type="match status" value="1"/>
</dbReference>
<organism evidence="3 4">
    <name type="scientific">Aerococcus urinaehominis</name>
    <dbReference type="NCBI Taxonomy" id="128944"/>
    <lineage>
        <taxon>Bacteria</taxon>
        <taxon>Bacillati</taxon>
        <taxon>Bacillota</taxon>
        <taxon>Bacilli</taxon>
        <taxon>Lactobacillales</taxon>
        <taxon>Aerococcaceae</taxon>
        <taxon>Aerococcus</taxon>
    </lineage>
</organism>
<keyword evidence="2" id="KW-0732">Signal</keyword>
<dbReference type="KEGG" id="auh:AWM75_04205"/>
<dbReference type="Proteomes" id="UP000062260">
    <property type="component" value="Chromosome"/>
</dbReference>
<protein>
    <submittedName>
        <fullName evidence="3">Uncharacterized protein</fullName>
    </submittedName>
</protein>
<keyword evidence="4" id="KW-1185">Reference proteome</keyword>
<evidence type="ECO:0000313" key="4">
    <source>
        <dbReference type="Proteomes" id="UP000062260"/>
    </source>
</evidence>
<feature type="compositionally biased region" description="Low complexity" evidence="1">
    <location>
        <begin position="74"/>
        <end position="83"/>
    </location>
</feature>
<dbReference type="OrthoDB" id="2136549at2"/>
<evidence type="ECO:0000313" key="3">
    <source>
        <dbReference type="EMBL" id="AMB99251.1"/>
    </source>
</evidence>
<dbReference type="AlphaFoldDB" id="A0A120IAV2"/>
<dbReference type="RefSeq" id="WP_067978628.1">
    <property type="nucleotide sequence ID" value="NZ_CP014163.1"/>
</dbReference>
<reference evidence="3 4" key="1">
    <citation type="journal article" date="2016" name="Genome Announc.">
        <title>Complete Genome Sequences of Aerococcus christensenii CCUG 28831T, Aerococcus sanguinicola CCUG 43001T, Aerococcus urinae CCUG 36881T, Aerococcus urinaeequi CCUG 28094T, Aerococcus urinaehominis CCUG 42038 BT, and Aerococcus viridans CCUG 4311T.</title>
        <authorList>
            <person name="Carkaci D."/>
            <person name="Dargis R."/>
            <person name="Nielsen X.C."/>
            <person name="Skovgaard O."/>
            <person name="Fuursted K."/>
            <person name="Christensen J.J."/>
        </authorList>
    </citation>
    <scope>NUCLEOTIDE SEQUENCE [LARGE SCALE GENOMIC DNA]</scope>
    <source>
        <strain evidence="3 4">CCUG42038B</strain>
    </source>
</reference>
<feature type="region of interest" description="Disordered" evidence="1">
    <location>
        <begin position="30"/>
        <end position="126"/>
    </location>
</feature>
<feature type="signal peptide" evidence="2">
    <location>
        <begin position="1"/>
        <end position="17"/>
    </location>
</feature>
<sequence length="173" mass="18412">MKKKLLLVASLSVLALAACDSQGQAINYDSNEAKQESSSSQASSQTASTKQSDKVSNQSADKDSSAKEQKSSDKSVSQSASKASRVKDQSGQGEAAATREATNDSGAATENSQVSEQTVPDQTENRQIIADTVGIDVSELDRFTDAQILESRRASEELGSDPGYSYQYLLNNF</sequence>
<gene>
    <name evidence="3" type="ORF">AWM75_04205</name>
</gene>
<feature type="compositionally biased region" description="Basic and acidic residues" evidence="1">
    <location>
        <begin position="60"/>
        <end position="73"/>
    </location>
</feature>
<name>A0A120IAV2_9LACT</name>
<dbReference type="EMBL" id="CP014163">
    <property type="protein sequence ID" value="AMB99251.1"/>
    <property type="molecule type" value="Genomic_DNA"/>
</dbReference>
<feature type="chain" id="PRO_5043332572" evidence="2">
    <location>
        <begin position="18"/>
        <end position="173"/>
    </location>
</feature>
<evidence type="ECO:0000256" key="2">
    <source>
        <dbReference type="SAM" id="SignalP"/>
    </source>
</evidence>